<dbReference type="EMBL" id="JACEIK010000986">
    <property type="protein sequence ID" value="MCD7464697.1"/>
    <property type="molecule type" value="Genomic_DNA"/>
</dbReference>
<feature type="compositionally biased region" description="Basic and acidic residues" evidence="1">
    <location>
        <begin position="1"/>
        <end position="10"/>
    </location>
</feature>
<evidence type="ECO:0000313" key="2">
    <source>
        <dbReference type="EMBL" id="MCD7464697.1"/>
    </source>
</evidence>
<evidence type="ECO:0000313" key="3">
    <source>
        <dbReference type="Proteomes" id="UP000823775"/>
    </source>
</evidence>
<sequence length="82" mass="8800">MAEEDVKNKIQDLSTNKPLNPSEEPAKELENAQGFGDVKEQGVVAAAEKDEEEKTEDEGLVHVVARAKMSTPPGKRPGPTTG</sequence>
<feature type="region of interest" description="Disordered" evidence="1">
    <location>
        <begin position="1"/>
        <end position="59"/>
    </location>
</feature>
<proteinExistence type="predicted"/>
<gene>
    <name evidence="2" type="ORF">HAX54_053245</name>
</gene>
<keyword evidence="3" id="KW-1185">Reference proteome</keyword>
<dbReference type="Proteomes" id="UP000823775">
    <property type="component" value="Unassembled WGS sequence"/>
</dbReference>
<organism evidence="2 3">
    <name type="scientific">Datura stramonium</name>
    <name type="common">Jimsonweed</name>
    <name type="synonym">Common thornapple</name>
    <dbReference type="NCBI Taxonomy" id="4076"/>
    <lineage>
        <taxon>Eukaryota</taxon>
        <taxon>Viridiplantae</taxon>
        <taxon>Streptophyta</taxon>
        <taxon>Embryophyta</taxon>
        <taxon>Tracheophyta</taxon>
        <taxon>Spermatophyta</taxon>
        <taxon>Magnoliopsida</taxon>
        <taxon>eudicotyledons</taxon>
        <taxon>Gunneridae</taxon>
        <taxon>Pentapetalae</taxon>
        <taxon>asterids</taxon>
        <taxon>lamiids</taxon>
        <taxon>Solanales</taxon>
        <taxon>Solanaceae</taxon>
        <taxon>Solanoideae</taxon>
        <taxon>Datureae</taxon>
        <taxon>Datura</taxon>
    </lineage>
</organism>
<comment type="caution">
    <text evidence="2">The sequence shown here is derived from an EMBL/GenBank/DDBJ whole genome shotgun (WGS) entry which is preliminary data.</text>
</comment>
<name>A0ABS8T028_DATST</name>
<accession>A0ABS8T028</accession>
<reference evidence="2 3" key="1">
    <citation type="journal article" date="2021" name="BMC Genomics">
        <title>Datura genome reveals duplications of psychoactive alkaloid biosynthetic genes and high mutation rate following tissue culture.</title>
        <authorList>
            <person name="Rajewski A."/>
            <person name="Carter-House D."/>
            <person name="Stajich J."/>
            <person name="Litt A."/>
        </authorList>
    </citation>
    <scope>NUCLEOTIDE SEQUENCE [LARGE SCALE GENOMIC DNA]</scope>
    <source>
        <strain evidence="2">AR-01</strain>
    </source>
</reference>
<evidence type="ECO:0000256" key="1">
    <source>
        <dbReference type="SAM" id="MobiDB-lite"/>
    </source>
</evidence>
<feature type="compositionally biased region" description="Acidic residues" evidence="1">
    <location>
        <begin position="49"/>
        <end position="58"/>
    </location>
</feature>
<protein>
    <submittedName>
        <fullName evidence="2">Uncharacterized protein</fullName>
    </submittedName>
</protein>